<dbReference type="Pfam" id="PF13472">
    <property type="entry name" value="Lipase_GDSL_2"/>
    <property type="match status" value="1"/>
</dbReference>
<dbReference type="VEuPathDB" id="FungiDB:ASPZODRAFT_76607"/>
<dbReference type="InterPro" id="IPR037460">
    <property type="entry name" value="SEST-like"/>
</dbReference>
<accession>A0A1L9S5U7</accession>
<gene>
    <name evidence="2" type="ORF">ASPZODRAFT_76607</name>
</gene>
<dbReference type="RefSeq" id="XP_022577048.1">
    <property type="nucleotide sequence ID" value="XM_022730108.1"/>
</dbReference>
<dbReference type="PANTHER" id="PTHR37981:SF1">
    <property type="entry name" value="SGNH HYDROLASE-TYPE ESTERASE DOMAIN-CONTAINING PROTEIN"/>
    <property type="match status" value="1"/>
</dbReference>
<dbReference type="InterPro" id="IPR036514">
    <property type="entry name" value="SGNH_hydro_sf"/>
</dbReference>
<proteinExistence type="predicted"/>
<evidence type="ECO:0000259" key="1">
    <source>
        <dbReference type="Pfam" id="PF13472"/>
    </source>
</evidence>
<protein>
    <recommendedName>
        <fullName evidence="1">SGNH hydrolase-type esterase domain-containing protein</fullName>
    </recommendedName>
</protein>
<dbReference type="CDD" id="cd01823">
    <property type="entry name" value="SEST_like"/>
    <property type="match status" value="1"/>
</dbReference>
<dbReference type="Proteomes" id="UP000184188">
    <property type="component" value="Unassembled WGS sequence"/>
</dbReference>
<dbReference type="STRING" id="1073090.A0A1L9S5U7"/>
<evidence type="ECO:0000313" key="3">
    <source>
        <dbReference type="Proteomes" id="UP000184188"/>
    </source>
</evidence>
<name>A0A1L9S5U7_9EURO</name>
<dbReference type="InterPro" id="IPR013830">
    <property type="entry name" value="SGNH_hydro"/>
</dbReference>
<dbReference type="Gene3D" id="3.40.50.1110">
    <property type="entry name" value="SGNH hydrolase"/>
    <property type="match status" value="1"/>
</dbReference>
<dbReference type="OrthoDB" id="1896086at2759"/>
<reference evidence="3" key="1">
    <citation type="journal article" date="2017" name="Genome Biol.">
        <title>Comparative genomics reveals high biological diversity and specific adaptations in the industrially and medically important fungal genus Aspergillus.</title>
        <authorList>
            <person name="de Vries R.P."/>
            <person name="Riley R."/>
            <person name="Wiebenga A."/>
            <person name="Aguilar-Osorio G."/>
            <person name="Amillis S."/>
            <person name="Uchima C.A."/>
            <person name="Anderluh G."/>
            <person name="Asadollahi M."/>
            <person name="Askin M."/>
            <person name="Barry K."/>
            <person name="Battaglia E."/>
            <person name="Bayram O."/>
            <person name="Benocci T."/>
            <person name="Braus-Stromeyer S.A."/>
            <person name="Caldana C."/>
            <person name="Canovas D."/>
            <person name="Cerqueira G.C."/>
            <person name="Chen F."/>
            <person name="Chen W."/>
            <person name="Choi C."/>
            <person name="Clum A."/>
            <person name="Dos Santos R.A."/>
            <person name="Damasio A.R."/>
            <person name="Diallinas G."/>
            <person name="Emri T."/>
            <person name="Fekete E."/>
            <person name="Flipphi M."/>
            <person name="Freyberg S."/>
            <person name="Gallo A."/>
            <person name="Gournas C."/>
            <person name="Habgood R."/>
            <person name="Hainaut M."/>
            <person name="Harispe M.L."/>
            <person name="Henrissat B."/>
            <person name="Hilden K.S."/>
            <person name="Hope R."/>
            <person name="Hossain A."/>
            <person name="Karabika E."/>
            <person name="Karaffa L."/>
            <person name="Karanyi Z."/>
            <person name="Krasevec N."/>
            <person name="Kuo A."/>
            <person name="Kusch H."/>
            <person name="LaButti K."/>
            <person name="Lagendijk E.L."/>
            <person name="Lapidus A."/>
            <person name="Levasseur A."/>
            <person name="Lindquist E."/>
            <person name="Lipzen A."/>
            <person name="Logrieco A.F."/>
            <person name="MacCabe A."/>
            <person name="Maekelae M.R."/>
            <person name="Malavazi I."/>
            <person name="Melin P."/>
            <person name="Meyer V."/>
            <person name="Mielnichuk N."/>
            <person name="Miskei M."/>
            <person name="Molnar A.P."/>
            <person name="Mule G."/>
            <person name="Ngan C.Y."/>
            <person name="Orejas M."/>
            <person name="Orosz E."/>
            <person name="Ouedraogo J.P."/>
            <person name="Overkamp K.M."/>
            <person name="Park H.-S."/>
            <person name="Perrone G."/>
            <person name="Piumi F."/>
            <person name="Punt P.J."/>
            <person name="Ram A.F."/>
            <person name="Ramon A."/>
            <person name="Rauscher S."/>
            <person name="Record E."/>
            <person name="Riano-Pachon D.M."/>
            <person name="Robert V."/>
            <person name="Roehrig J."/>
            <person name="Ruller R."/>
            <person name="Salamov A."/>
            <person name="Salih N.S."/>
            <person name="Samson R.A."/>
            <person name="Sandor E."/>
            <person name="Sanguinetti M."/>
            <person name="Schuetze T."/>
            <person name="Sepcic K."/>
            <person name="Shelest E."/>
            <person name="Sherlock G."/>
            <person name="Sophianopoulou V."/>
            <person name="Squina F.M."/>
            <person name="Sun H."/>
            <person name="Susca A."/>
            <person name="Todd R.B."/>
            <person name="Tsang A."/>
            <person name="Unkles S.E."/>
            <person name="van de Wiele N."/>
            <person name="van Rossen-Uffink D."/>
            <person name="Oliveira J.V."/>
            <person name="Vesth T.C."/>
            <person name="Visser J."/>
            <person name="Yu J.-H."/>
            <person name="Zhou M."/>
            <person name="Andersen M.R."/>
            <person name="Archer D.B."/>
            <person name="Baker S.E."/>
            <person name="Benoit I."/>
            <person name="Brakhage A.A."/>
            <person name="Braus G.H."/>
            <person name="Fischer R."/>
            <person name="Frisvad J.C."/>
            <person name="Goldman G.H."/>
            <person name="Houbraken J."/>
            <person name="Oakley B."/>
            <person name="Pocsi I."/>
            <person name="Scazzocchio C."/>
            <person name="Seiboth B."/>
            <person name="vanKuyk P.A."/>
            <person name="Wortman J."/>
            <person name="Dyer P.S."/>
            <person name="Grigoriev I.V."/>
        </authorList>
    </citation>
    <scope>NUCLEOTIDE SEQUENCE [LARGE SCALE GENOMIC DNA]</scope>
    <source>
        <strain evidence="3">CBS 506.65</strain>
    </source>
</reference>
<keyword evidence="3" id="KW-1185">Reference proteome</keyword>
<sequence length="632" mass="70561">MKTFILLLLPPVWATSPPDPTDFSWVKRWAAVGDSFTAGIGSGVPLGNFFNNAPSSNWYCSRYDTAYPMIMNDAFGASVEDFQYLACSGDRTGGIYNQIKALEEGLDLVVFTAGGNDLCLSSMIKECVFLPFDGEAACTKVINIAQNNLNTILKPNLQQLLDALDKKMNKGSVVIIVGYAQFFNTQDEACSTDQDWTLINFWGQEGLPLTISRRKTFNDLVVQINNVLEGVVDEANLKGTYNSRIGFANWDPWPQVGVQGQFCDPSSSGQYPDPEQPDLQFFKFSTDYENVDHDELDEVGPSNDSLTQWQRYSRSLDETIQAKAEHEMTLPIYKSKAWQPKGNAKFPSRAYCPGDADVDVQPPSIGLPDFIGKNFHPNEQGHYTIASFALQTIIDVRAQVLGEVAPECEPTDKFTCWGNATQAYVSEKRLNANYEDFCRGVARPTGQSGWSYSKTYDHGTPDEVQFLISLNITSTNYDQNECIESMERIINGCDGNDPNNPMDWKFGGQWIRGDYTYQVNPINTQRAWPIPQSATGTCEGWYHLLFTSYEIQGAGWASYNYGQDSLLSSARSCVGSGGITNWKFDYYDKPTKDGYEWKATFNTPIWVRRRCFDNNKVQLGAGGFTNGCAGND</sequence>
<dbReference type="AlphaFoldDB" id="A0A1L9S5U7"/>
<dbReference type="GeneID" id="34616572"/>
<feature type="domain" description="SGNH hydrolase-type esterase" evidence="1">
    <location>
        <begin position="31"/>
        <end position="192"/>
    </location>
</feature>
<dbReference type="SUPFAM" id="SSF52266">
    <property type="entry name" value="SGNH hydrolase"/>
    <property type="match status" value="1"/>
</dbReference>
<dbReference type="GO" id="GO:0016788">
    <property type="term" value="F:hydrolase activity, acting on ester bonds"/>
    <property type="evidence" value="ECO:0007669"/>
    <property type="project" value="InterPro"/>
</dbReference>
<dbReference type="Pfam" id="PF18647">
    <property type="entry name" value="Fungal_lectin_2"/>
    <property type="match status" value="1"/>
</dbReference>
<evidence type="ECO:0000313" key="2">
    <source>
        <dbReference type="EMBL" id="OJJ42538.1"/>
    </source>
</evidence>
<dbReference type="PANTHER" id="PTHR37981">
    <property type="entry name" value="LIPASE 2"/>
    <property type="match status" value="1"/>
</dbReference>
<organism evidence="2 3">
    <name type="scientific">Penicilliopsis zonata CBS 506.65</name>
    <dbReference type="NCBI Taxonomy" id="1073090"/>
    <lineage>
        <taxon>Eukaryota</taxon>
        <taxon>Fungi</taxon>
        <taxon>Dikarya</taxon>
        <taxon>Ascomycota</taxon>
        <taxon>Pezizomycotina</taxon>
        <taxon>Eurotiomycetes</taxon>
        <taxon>Eurotiomycetidae</taxon>
        <taxon>Eurotiales</taxon>
        <taxon>Aspergillaceae</taxon>
        <taxon>Penicilliopsis</taxon>
    </lineage>
</organism>
<dbReference type="EMBL" id="KV878358">
    <property type="protein sequence ID" value="OJJ42538.1"/>
    <property type="molecule type" value="Genomic_DNA"/>
</dbReference>
<dbReference type="GO" id="GO:0006629">
    <property type="term" value="P:lipid metabolic process"/>
    <property type="evidence" value="ECO:0007669"/>
    <property type="project" value="TreeGrafter"/>
</dbReference>